<proteinExistence type="predicted"/>
<dbReference type="PANTHER" id="PTHR16056:SF16">
    <property type="entry name" value="REGULATOR OF MICROTUBULE DYNAMICS PROTEIN 1"/>
    <property type="match status" value="1"/>
</dbReference>
<evidence type="ECO:0000313" key="4">
    <source>
        <dbReference type="EMBL" id="OEU11149.1"/>
    </source>
</evidence>
<keyword evidence="2" id="KW-0963">Cytoplasm</keyword>
<dbReference type="AlphaFoldDB" id="A0A1E7EZ90"/>
<dbReference type="Pfam" id="PF13414">
    <property type="entry name" value="TPR_11"/>
    <property type="match status" value="1"/>
</dbReference>
<dbReference type="Gene3D" id="1.25.40.10">
    <property type="entry name" value="Tetratricopeptide repeat domain"/>
    <property type="match status" value="1"/>
</dbReference>
<dbReference type="SUPFAM" id="SSF48452">
    <property type="entry name" value="TPR-like"/>
    <property type="match status" value="1"/>
</dbReference>
<dbReference type="PANTHER" id="PTHR16056">
    <property type="entry name" value="REGULATOR OF MICROTUBULE DYNAMICS PROTEIN"/>
    <property type="match status" value="1"/>
</dbReference>
<protein>
    <recommendedName>
        <fullName evidence="6">TPR-like protein</fullName>
    </recommendedName>
</protein>
<dbReference type="InParanoid" id="A0A1E7EZ90"/>
<keyword evidence="3" id="KW-0206">Cytoskeleton</keyword>
<dbReference type="EMBL" id="KV784369">
    <property type="protein sequence ID" value="OEU11149.1"/>
    <property type="molecule type" value="Genomic_DNA"/>
</dbReference>
<keyword evidence="5" id="KW-1185">Reference proteome</keyword>
<evidence type="ECO:0000256" key="3">
    <source>
        <dbReference type="ARBA" id="ARBA00023212"/>
    </source>
</evidence>
<evidence type="ECO:0008006" key="6">
    <source>
        <dbReference type="Google" id="ProtNLM"/>
    </source>
</evidence>
<name>A0A1E7EZ90_9STRA</name>
<organism evidence="4 5">
    <name type="scientific">Fragilariopsis cylindrus CCMP1102</name>
    <dbReference type="NCBI Taxonomy" id="635003"/>
    <lineage>
        <taxon>Eukaryota</taxon>
        <taxon>Sar</taxon>
        <taxon>Stramenopiles</taxon>
        <taxon>Ochrophyta</taxon>
        <taxon>Bacillariophyta</taxon>
        <taxon>Bacillariophyceae</taxon>
        <taxon>Bacillariophycidae</taxon>
        <taxon>Bacillariales</taxon>
        <taxon>Bacillariaceae</taxon>
        <taxon>Fragilariopsis</taxon>
    </lineage>
</organism>
<dbReference type="GO" id="GO:0005737">
    <property type="term" value="C:cytoplasm"/>
    <property type="evidence" value="ECO:0007669"/>
    <property type="project" value="TreeGrafter"/>
</dbReference>
<sequence>MEALLIGELGNCVTIKEKISNAYVIKELFLKSLDMQQKISSDDNGNGGGEDPVVLFGMGEWCSRVAATGYLQRTLASTLFAVPPESSYDEACLWYRKALKVKPDFKRCYYCLGETLWAMGQIEQAKTEGYRKCLEIPSSRPFEYELDTLAKQRL</sequence>
<accession>A0A1E7EZ90</accession>
<reference evidence="4 5" key="1">
    <citation type="submission" date="2016-09" db="EMBL/GenBank/DDBJ databases">
        <title>Extensive genetic diversity and differential bi-allelic expression allows diatom success in the polar Southern Ocean.</title>
        <authorList>
            <consortium name="DOE Joint Genome Institute"/>
            <person name="Mock T."/>
            <person name="Otillar R.P."/>
            <person name="Strauss J."/>
            <person name="Dupont C."/>
            <person name="Frickenhaus S."/>
            <person name="Maumus F."/>
            <person name="Mcmullan M."/>
            <person name="Sanges R."/>
            <person name="Schmutz J."/>
            <person name="Toseland A."/>
            <person name="Valas R."/>
            <person name="Veluchamy A."/>
            <person name="Ward B.J."/>
            <person name="Allen A."/>
            <person name="Barry K."/>
            <person name="Falciatore A."/>
            <person name="Ferrante M."/>
            <person name="Fortunato A.E."/>
            <person name="Gloeckner G."/>
            <person name="Gruber A."/>
            <person name="Hipkin R."/>
            <person name="Janech M."/>
            <person name="Kroth P."/>
            <person name="Leese F."/>
            <person name="Lindquist E."/>
            <person name="Lyon B.R."/>
            <person name="Martin J."/>
            <person name="Mayer C."/>
            <person name="Parker M."/>
            <person name="Quesneville H."/>
            <person name="Raymond J."/>
            <person name="Uhlig C."/>
            <person name="Valentin K.U."/>
            <person name="Worden A.Z."/>
            <person name="Armbrust E.V."/>
            <person name="Bowler C."/>
            <person name="Green B."/>
            <person name="Moulton V."/>
            <person name="Van Oosterhout C."/>
            <person name="Grigoriev I."/>
        </authorList>
    </citation>
    <scope>NUCLEOTIDE SEQUENCE [LARGE SCALE GENOMIC DNA]</scope>
    <source>
        <strain evidence="4 5">CCMP1102</strain>
    </source>
</reference>
<dbReference type="InterPro" id="IPR011990">
    <property type="entry name" value="TPR-like_helical_dom_sf"/>
</dbReference>
<gene>
    <name evidence="4" type="ORF">FRACYDRAFT_246260</name>
</gene>
<dbReference type="GO" id="GO:0008017">
    <property type="term" value="F:microtubule binding"/>
    <property type="evidence" value="ECO:0007669"/>
    <property type="project" value="TreeGrafter"/>
</dbReference>
<comment type="subcellular location">
    <subcellularLocation>
        <location evidence="1">Cytoplasm</location>
        <location evidence="1">Cytoskeleton</location>
    </subcellularLocation>
</comment>
<evidence type="ECO:0000256" key="1">
    <source>
        <dbReference type="ARBA" id="ARBA00004245"/>
    </source>
</evidence>
<evidence type="ECO:0000256" key="2">
    <source>
        <dbReference type="ARBA" id="ARBA00022490"/>
    </source>
</evidence>
<evidence type="ECO:0000313" key="5">
    <source>
        <dbReference type="Proteomes" id="UP000095751"/>
    </source>
</evidence>
<dbReference type="GO" id="GO:0005876">
    <property type="term" value="C:spindle microtubule"/>
    <property type="evidence" value="ECO:0007669"/>
    <property type="project" value="TreeGrafter"/>
</dbReference>
<dbReference type="Proteomes" id="UP000095751">
    <property type="component" value="Unassembled WGS sequence"/>
</dbReference>
<dbReference type="OrthoDB" id="69711at2759"/>
<dbReference type="KEGG" id="fcy:FRACYDRAFT_246260"/>
<dbReference type="GO" id="GO:0097431">
    <property type="term" value="C:mitotic spindle pole"/>
    <property type="evidence" value="ECO:0007669"/>
    <property type="project" value="TreeGrafter"/>
</dbReference>